<feature type="compositionally biased region" description="Pro residues" evidence="4">
    <location>
        <begin position="26"/>
        <end position="35"/>
    </location>
</feature>
<dbReference type="Gene3D" id="1.25.40.20">
    <property type="entry name" value="Ankyrin repeat-containing domain"/>
    <property type="match status" value="3"/>
</dbReference>
<evidence type="ECO:0000256" key="3">
    <source>
        <dbReference type="PROSITE-ProRule" id="PRU00023"/>
    </source>
</evidence>
<feature type="region of interest" description="Disordered" evidence="4">
    <location>
        <begin position="539"/>
        <end position="599"/>
    </location>
</feature>
<name>A0AAD9K2S7_9ANNE</name>
<organism evidence="5 6">
    <name type="scientific">Paralvinella palmiformis</name>
    <dbReference type="NCBI Taxonomy" id="53620"/>
    <lineage>
        <taxon>Eukaryota</taxon>
        <taxon>Metazoa</taxon>
        <taxon>Spiralia</taxon>
        <taxon>Lophotrochozoa</taxon>
        <taxon>Annelida</taxon>
        <taxon>Polychaeta</taxon>
        <taxon>Sedentaria</taxon>
        <taxon>Canalipalpata</taxon>
        <taxon>Terebellida</taxon>
        <taxon>Terebelliformia</taxon>
        <taxon>Alvinellidae</taxon>
        <taxon>Paralvinella</taxon>
    </lineage>
</organism>
<comment type="caution">
    <text evidence="5">The sequence shown here is derived from an EMBL/GenBank/DDBJ whole genome shotgun (WGS) entry which is preliminary data.</text>
</comment>
<dbReference type="InterPro" id="IPR036770">
    <property type="entry name" value="Ankyrin_rpt-contain_sf"/>
</dbReference>
<protein>
    <submittedName>
        <fullName evidence="5">Uncharacterized protein</fullName>
    </submittedName>
</protein>
<proteinExistence type="predicted"/>
<dbReference type="Pfam" id="PF12796">
    <property type="entry name" value="Ank_2"/>
    <property type="match status" value="3"/>
</dbReference>
<feature type="region of interest" description="Disordered" evidence="4">
    <location>
        <begin position="1"/>
        <end position="56"/>
    </location>
</feature>
<dbReference type="PANTHER" id="PTHR24198">
    <property type="entry name" value="ANKYRIN REPEAT AND PROTEIN KINASE DOMAIN-CONTAINING PROTEIN"/>
    <property type="match status" value="1"/>
</dbReference>
<dbReference type="PANTHER" id="PTHR24198:SF165">
    <property type="entry name" value="ANKYRIN REPEAT-CONTAINING PROTEIN-RELATED"/>
    <property type="match status" value="1"/>
</dbReference>
<feature type="compositionally biased region" description="Low complexity" evidence="4">
    <location>
        <begin position="36"/>
        <end position="46"/>
    </location>
</feature>
<feature type="repeat" description="ANK" evidence="3">
    <location>
        <begin position="351"/>
        <end position="383"/>
    </location>
</feature>
<feature type="region of interest" description="Disordered" evidence="4">
    <location>
        <begin position="71"/>
        <end position="131"/>
    </location>
</feature>
<keyword evidence="6" id="KW-1185">Reference proteome</keyword>
<dbReference type="Pfam" id="PF00023">
    <property type="entry name" value="Ank"/>
    <property type="match status" value="1"/>
</dbReference>
<evidence type="ECO:0000256" key="1">
    <source>
        <dbReference type="ARBA" id="ARBA00022737"/>
    </source>
</evidence>
<dbReference type="SMART" id="SM00248">
    <property type="entry name" value="ANK"/>
    <property type="match status" value="8"/>
</dbReference>
<dbReference type="PROSITE" id="PS50297">
    <property type="entry name" value="ANK_REP_REGION"/>
    <property type="match status" value="5"/>
</dbReference>
<dbReference type="Proteomes" id="UP001208570">
    <property type="component" value="Unassembled WGS sequence"/>
</dbReference>
<dbReference type="PROSITE" id="PS50088">
    <property type="entry name" value="ANK_REPEAT"/>
    <property type="match status" value="5"/>
</dbReference>
<keyword evidence="1" id="KW-0677">Repeat</keyword>
<dbReference type="InterPro" id="IPR002110">
    <property type="entry name" value="Ankyrin_rpt"/>
</dbReference>
<dbReference type="EMBL" id="JAODUP010000090">
    <property type="protein sequence ID" value="KAK2162885.1"/>
    <property type="molecule type" value="Genomic_DNA"/>
</dbReference>
<feature type="repeat" description="ANK" evidence="3">
    <location>
        <begin position="735"/>
        <end position="767"/>
    </location>
</feature>
<feature type="repeat" description="ANK" evidence="3">
    <location>
        <begin position="898"/>
        <end position="930"/>
    </location>
</feature>
<evidence type="ECO:0000313" key="5">
    <source>
        <dbReference type="EMBL" id="KAK2162885.1"/>
    </source>
</evidence>
<feature type="repeat" description="ANK" evidence="3">
    <location>
        <begin position="996"/>
        <end position="1028"/>
    </location>
</feature>
<dbReference type="SUPFAM" id="SSF48403">
    <property type="entry name" value="Ankyrin repeat"/>
    <property type="match status" value="1"/>
</dbReference>
<gene>
    <name evidence="5" type="ORF">LSH36_90g07101</name>
</gene>
<reference evidence="5" key="1">
    <citation type="journal article" date="2023" name="Mol. Biol. Evol.">
        <title>Third-Generation Sequencing Reveals the Adaptive Role of the Epigenome in Three Deep-Sea Polychaetes.</title>
        <authorList>
            <person name="Perez M."/>
            <person name="Aroh O."/>
            <person name="Sun Y."/>
            <person name="Lan Y."/>
            <person name="Juniper S.K."/>
            <person name="Young C.R."/>
            <person name="Angers B."/>
            <person name="Qian P.Y."/>
        </authorList>
    </citation>
    <scope>NUCLEOTIDE SEQUENCE</scope>
    <source>
        <strain evidence="5">P08H-3</strain>
    </source>
</reference>
<evidence type="ECO:0000313" key="6">
    <source>
        <dbReference type="Proteomes" id="UP001208570"/>
    </source>
</evidence>
<evidence type="ECO:0000256" key="4">
    <source>
        <dbReference type="SAM" id="MobiDB-lite"/>
    </source>
</evidence>
<sequence length="1483" mass="166754">MAGHIPRSAVPDLRASSSPGSRMLVPRPPATPPASPASRGSPSLRRIGNRGKPEAQREAYDLLADTSLTFRTPSPADMCYTPDDLRIEIPDDTDTSDEEIHRLTCRRGRGYEGSESSSDQSSDELSPEDAVKFSELERVREESHREVEMYLLRAQASSRSDEASPNPSQSGDEMWAANIDAEIGVERGLESEKLFNDQSALPEPTGQNEEYFHRVVPVSLPFRNFGNLKNGRRYRRYKNKANPVVNRLSDSLKRYAQYQNIWADIYDEQNIEDISPMAEFDPNGPFGYIAPLVCPIPGEGSGGEVTGNEGMASSSTPVNPIIEAVLDQNPAALKECFEKNLGEINDPIDDGGWTALHFAVRLANVEMCRMLLSHRASVTSYDAVERWTPLHVAAMTCDISAEVLKLLLEHVQNSGHAVSVKDVHGRTALHLCLLSVCKKLAERELNNLMDQKVMDDFHYFLLRSGDWSIWNTIPKRAVQEMNNVSFEENSDLRTFPISDSQHTLTGAVEDLVDLKDDDPYDQHEVDVCMSSVIPVVNNTSTDTSDSAVSNRGLNYDPDQSSEAQDSDDKKQSGSQSLPFELLDDGDSTEDPPSQISLPLCTIPEEKSVDMTARYVTTTMTFQQSKDIDYTEFNREYFNYQSDDSSIEECVAVLETFDLSSDDERAVTRQQADQSQLLIIYEKIRLLLAYGLDRNDKDNKGDSALHYVAWIDNMDIFKYLLDYGTDVDFNKVTNYEGQTVLHMAALSGYPDTIKLLLERGVALNVLDHYRNSAVDMFITENIRKRDHMITPWLRSKEIQSKYSMDVYLEMLQLFSEHNCIVSNIATLDHLLVNMPFDKLEELIRKKPNLLNFNVRNFQRQTLIHIASFRKYDDDQIGLISLIIGFLVDNGVKVDEKDINGRTALHLACWQRNKTIIKILLTYGAESQLCDKFGQSSLHYAVMEMSQTLPNWSSFSAFQAAFSCLADPSYPQKIIEYQLDILELLLAHEADLRQADCHGRTALHRATTDADKAVVAYLVSRGADQNVEDANGLSPSVYIVKLHRNELFHLIFSAGKTAKPAYEKCKDLPPFRRPIIPAIEEQPENSEFDSLEHIRRMRGNIDKFTKKLLTTVGIGHVVFEGENANIRAEIFLLMQRLSSELGAIDNRLASSVHIAGSVREDTKVGQANGFDYIFELINLKGLFDINNSAETSLETMRHSNFVSLKLRNSIDHDATIIALCDSQGILRGSMLASLFGSSVLRVLSKSSIWTDLEFIWEDDMELGSNFVTFPCVLQLRWMGPKYRDILINIDIVPAICVAGIEMTKKEVGSSMRMKHTNVLSPCSSTVLIKWQGDLVNDCNLQLSFFDAEGQVFHNIPSIIKDGYRLAKIVSTTGLCQQEGSGVNAFLLKTVLFWLLYPQGEISEEIDLSWICPVGDKLPISVSSQKWTEVRWVAYHLFDRLESHLFTEYLASFFVPAENVLSFTSNSLDQMIDMCMAAKAVLSDPD</sequence>
<dbReference type="Gene3D" id="3.30.460.90">
    <property type="match status" value="1"/>
</dbReference>
<feature type="compositionally biased region" description="Polar residues" evidence="4">
    <location>
        <begin position="539"/>
        <end position="563"/>
    </location>
</feature>
<feature type="repeat" description="ANK" evidence="3">
    <location>
        <begin position="699"/>
        <end position="731"/>
    </location>
</feature>
<accession>A0AAD9K2S7</accession>
<keyword evidence="2 3" id="KW-0040">ANK repeat</keyword>
<evidence type="ECO:0000256" key="2">
    <source>
        <dbReference type="ARBA" id="ARBA00023043"/>
    </source>
</evidence>